<dbReference type="EMBL" id="FOIR01000003">
    <property type="protein sequence ID" value="SEW35501.1"/>
    <property type="molecule type" value="Genomic_DNA"/>
</dbReference>
<keyword evidence="3" id="KW-0597">Phosphoprotein</keyword>
<dbReference type="PANTHER" id="PTHR43711:SF1">
    <property type="entry name" value="HISTIDINE KINASE 1"/>
    <property type="match status" value="1"/>
</dbReference>
<comment type="catalytic activity">
    <reaction evidence="1">
        <text>ATP + protein L-histidine = ADP + protein N-phospho-L-histidine.</text>
        <dbReference type="EC" id="2.7.13.3"/>
    </reaction>
</comment>
<evidence type="ECO:0000256" key="2">
    <source>
        <dbReference type="ARBA" id="ARBA00012438"/>
    </source>
</evidence>
<dbReference type="CDD" id="cd00075">
    <property type="entry name" value="HATPase"/>
    <property type="match status" value="1"/>
</dbReference>
<keyword evidence="8" id="KW-1133">Transmembrane helix</keyword>
<evidence type="ECO:0000256" key="5">
    <source>
        <dbReference type="ARBA" id="ARBA00022777"/>
    </source>
</evidence>
<dbReference type="GO" id="GO:0000155">
    <property type="term" value="F:phosphorelay sensor kinase activity"/>
    <property type="evidence" value="ECO:0007669"/>
    <property type="project" value="InterPro"/>
</dbReference>
<dbReference type="InterPro" id="IPR011623">
    <property type="entry name" value="7TMR_DISM_rcpt_extracell_dom1"/>
</dbReference>
<dbReference type="Pfam" id="PF00512">
    <property type="entry name" value="HisKA"/>
    <property type="match status" value="1"/>
</dbReference>
<keyword evidence="8" id="KW-0472">Membrane</keyword>
<dbReference type="PANTHER" id="PTHR43711">
    <property type="entry name" value="TWO-COMPONENT HISTIDINE KINASE"/>
    <property type="match status" value="1"/>
</dbReference>
<keyword evidence="6" id="KW-0902">Two-component regulatory system</keyword>
<dbReference type="InterPro" id="IPR011622">
    <property type="entry name" value="7TMR_DISM_rcpt_extracell_dom2"/>
</dbReference>
<proteinExistence type="predicted"/>
<keyword evidence="7" id="KW-0175">Coiled coil</keyword>
<accession>A0A1I0R578</accession>
<keyword evidence="11" id="KW-1185">Reference proteome</keyword>
<dbReference type="OrthoDB" id="9806995at2"/>
<dbReference type="SMART" id="SM00387">
    <property type="entry name" value="HATPase_c"/>
    <property type="match status" value="1"/>
</dbReference>
<keyword evidence="8" id="KW-0812">Transmembrane</keyword>
<dbReference type="SMART" id="SM00388">
    <property type="entry name" value="HisKA"/>
    <property type="match status" value="1"/>
</dbReference>
<dbReference type="EC" id="2.7.13.3" evidence="2"/>
<dbReference type="CDD" id="cd00082">
    <property type="entry name" value="HisKA"/>
    <property type="match status" value="1"/>
</dbReference>
<dbReference type="PROSITE" id="PS50109">
    <property type="entry name" value="HIS_KIN"/>
    <property type="match status" value="1"/>
</dbReference>
<dbReference type="GeneID" id="99987738"/>
<evidence type="ECO:0000313" key="10">
    <source>
        <dbReference type="EMBL" id="SEW35501.1"/>
    </source>
</evidence>
<feature type="transmembrane region" description="Helical" evidence="8">
    <location>
        <begin position="278"/>
        <end position="296"/>
    </location>
</feature>
<evidence type="ECO:0000256" key="3">
    <source>
        <dbReference type="ARBA" id="ARBA00022553"/>
    </source>
</evidence>
<dbReference type="Pfam" id="PF07695">
    <property type="entry name" value="7TMR-DISM_7TM"/>
    <property type="match status" value="1"/>
</dbReference>
<reference evidence="11" key="1">
    <citation type="submission" date="2016-10" db="EMBL/GenBank/DDBJ databases">
        <authorList>
            <person name="Varghese N."/>
            <person name="Submissions S."/>
        </authorList>
    </citation>
    <scope>NUCLEOTIDE SEQUENCE [LARGE SCALE GENOMIC DNA]</scope>
    <source>
        <strain evidence="11">CGMCC 1.12402</strain>
    </source>
</reference>
<organism evidence="10 11">
    <name type="scientific">Roseivirga pacifica</name>
    <dbReference type="NCBI Taxonomy" id="1267423"/>
    <lineage>
        <taxon>Bacteria</taxon>
        <taxon>Pseudomonadati</taxon>
        <taxon>Bacteroidota</taxon>
        <taxon>Cytophagia</taxon>
        <taxon>Cytophagales</taxon>
        <taxon>Roseivirgaceae</taxon>
        <taxon>Roseivirga</taxon>
    </lineage>
</organism>
<dbReference type="Gene3D" id="3.30.565.10">
    <property type="entry name" value="Histidine kinase-like ATPase, C-terminal domain"/>
    <property type="match status" value="1"/>
</dbReference>
<evidence type="ECO:0000256" key="1">
    <source>
        <dbReference type="ARBA" id="ARBA00000085"/>
    </source>
</evidence>
<dbReference type="Pfam" id="PF02518">
    <property type="entry name" value="HATPase_c"/>
    <property type="match status" value="1"/>
</dbReference>
<feature type="coiled-coil region" evidence="7">
    <location>
        <begin position="385"/>
        <end position="431"/>
    </location>
</feature>
<dbReference type="STRING" id="1267423.SAMN05216290_3058"/>
<feature type="transmembrane region" description="Helical" evidence="8">
    <location>
        <begin position="182"/>
        <end position="203"/>
    </location>
</feature>
<name>A0A1I0R578_9BACT</name>
<gene>
    <name evidence="10" type="ORF">SAMN05216290_3058</name>
</gene>
<evidence type="ECO:0000256" key="4">
    <source>
        <dbReference type="ARBA" id="ARBA00022679"/>
    </source>
</evidence>
<feature type="transmembrane region" description="Helical" evidence="8">
    <location>
        <begin position="331"/>
        <end position="353"/>
    </location>
</feature>
<dbReference type="Pfam" id="PF07696">
    <property type="entry name" value="7TMR-DISMED2"/>
    <property type="match status" value="1"/>
</dbReference>
<evidence type="ECO:0000256" key="7">
    <source>
        <dbReference type="SAM" id="Coils"/>
    </source>
</evidence>
<dbReference type="SUPFAM" id="SSF55874">
    <property type="entry name" value="ATPase domain of HSP90 chaperone/DNA topoisomerase II/histidine kinase"/>
    <property type="match status" value="1"/>
</dbReference>
<keyword evidence="5 10" id="KW-0418">Kinase</keyword>
<feature type="domain" description="Histidine kinase" evidence="9">
    <location>
        <begin position="438"/>
        <end position="654"/>
    </location>
</feature>
<dbReference type="InterPro" id="IPR003661">
    <property type="entry name" value="HisK_dim/P_dom"/>
</dbReference>
<feature type="transmembrane region" description="Helical" evidence="8">
    <location>
        <begin position="245"/>
        <end position="266"/>
    </location>
</feature>
<dbReference type="InterPro" id="IPR050736">
    <property type="entry name" value="Sensor_HK_Regulatory"/>
</dbReference>
<dbReference type="Gene3D" id="1.10.287.130">
    <property type="match status" value="1"/>
</dbReference>
<evidence type="ECO:0000313" key="11">
    <source>
        <dbReference type="Proteomes" id="UP000199437"/>
    </source>
</evidence>
<feature type="transmembrane region" description="Helical" evidence="8">
    <location>
        <begin position="210"/>
        <end position="233"/>
    </location>
</feature>
<dbReference type="RefSeq" id="WP_090259493.1">
    <property type="nucleotide sequence ID" value="NZ_FOIR01000003.1"/>
</dbReference>
<dbReference type="InterPro" id="IPR036097">
    <property type="entry name" value="HisK_dim/P_sf"/>
</dbReference>
<feature type="transmembrane region" description="Helical" evidence="8">
    <location>
        <begin position="359"/>
        <end position="382"/>
    </location>
</feature>
<sequence length="655" mass="72894">MRKENHLISNALFIGFLLFAFASPGRLLAQSGTGEIPFNLHFLVDSTKQLEVGAIQADAYQRIFDRQQVELTNFGFDTSSYWFKVSAKSGFNHPAILEVAQTSLDTVAVYTFDGSAWQAQVLGHAFNPVDKPYSGVNFAFDVSETALNSPIYINVRTTGTVAVPIQLFTVNGYHAFKLKRTLFLGVFFGLMAVMAVYNLLLYTYLRDKAYLLYVGATIFGLATSLVLNGYGYLFAWPNNSVLDDHIYLTFAGISMVFSSRFAATFLNLKTFDPKMDRYLWVVAGASALMSALSLFFDATQLLLYGRLIVLIAFPSYIFIGIRSYRRGYNTALYYVIAWLPYILGLILVLLRGAGLVPEMLITAYGVEIGGASEAVLLSLALAARIKGMRKEIAEKELEKEQFKTRLLSEQKVLLEQKVEERTKELEEANATKDKFFSIIAHDLRSPMIALQGVGQKLEYFIRKNKQEKLLEIGGKIDQSIDQLNHLLNNLLNWASSQRDAIPYHPERVSLKELVLENTNLYQALIEAKKLTVLTPDTEGYVYADVNTLSTIVRNLLSNAIKFSNEGGCISMSWNKEDEELVFSIADNGVGMTAEQVAKIFTDTGHSRTGAAGEKGFGLGLKLTKEFVLHNKGRITVESSKSSGTKFSVTLPHSKA</sequence>
<dbReference type="InterPro" id="IPR003594">
    <property type="entry name" value="HATPase_dom"/>
</dbReference>
<dbReference type="AlphaFoldDB" id="A0A1I0R578"/>
<feature type="transmembrane region" description="Helical" evidence="8">
    <location>
        <begin position="302"/>
        <end position="319"/>
    </location>
</feature>
<dbReference type="InterPro" id="IPR004358">
    <property type="entry name" value="Sig_transdc_His_kin-like_C"/>
</dbReference>
<dbReference type="SUPFAM" id="SSF47384">
    <property type="entry name" value="Homodimeric domain of signal transducing histidine kinase"/>
    <property type="match status" value="1"/>
</dbReference>
<evidence type="ECO:0000256" key="8">
    <source>
        <dbReference type="SAM" id="Phobius"/>
    </source>
</evidence>
<protein>
    <recommendedName>
        <fullName evidence="2">histidine kinase</fullName>
        <ecNumber evidence="2">2.7.13.3</ecNumber>
    </recommendedName>
</protein>
<dbReference type="Gene3D" id="2.60.40.2380">
    <property type="match status" value="1"/>
</dbReference>
<dbReference type="InterPro" id="IPR036890">
    <property type="entry name" value="HATPase_C_sf"/>
</dbReference>
<keyword evidence="4" id="KW-0808">Transferase</keyword>
<dbReference type="InterPro" id="IPR005467">
    <property type="entry name" value="His_kinase_dom"/>
</dbReference>
<dbReference type="PRINTS" id="PR00344">
    <property type="entry name" value="BCTRLSENSOR"/>
</dbReference>
<dbReference type="Proteomes" id="UP000199437">
    <property type="component" value="Unassembled WGS sequence"/>
</dbReference>
<evidence type="ECO:0000259" key="9">
    <source>
        <dbReference type="PROSITE" id="PS50109"/>
    </source>
</evidence>
<evidence type="ECO:0000256" key="6">
    <source>
        <dbReference type="ARBA" id="ARBA00023012"/>
    </source>
</evidence>